<accession>A0ABD3LI44</accession>
<organism evidence="2 3">
    <name type="scientific">Eucalyptus globulus</name>
    <name type="common">Tasmanian blue gum</name>
    <dbReference type="NCBI Taxonomy" id="34317"/>
    <lineage>
        <taxon>Eukaryota</taxon>
        <taxon>Viridiplantae</taxon>
        <taxon>Streptophyta</taxon>
        <taxon>Embryophyta</taxon>
        <taxon>Tracheophyta</taxon>
        <taxon>Spermatophyta</taxon>
        <taxon>Magnoliopsida</taxon>
        <taxon>eudicotyledons</taxon>
        <taxon>Gunneridae</taxon>
        <taxon>Pentapetalae</taxon>
        <taxon>rosids</taxon>
        <taxon>malvids</taxon>
        <taxon>Myrtales</taxon>
        <taxon>Myrtaceae</taxon>
        <taxon>Myrtoideae</taxon>
        <taxon>Eucalypteae</taxon>
        <taxon>Eucalyptus</taxon>
    </lineage>
</organism>
<feature type="region of interest" description="Disordered" evidence="1">
    <location>
        <begin position="1"/>
        <end position="46"/>
    </location>
</feature>
<reference evidence="2 3" key="1">
    <citation type="submission" date="2024-11" db="EMBL/GenBank/DDBJ databases">
        <title>Chromosome-level genome assembly of Eucalyptus globulus Labill. provides insights into its genome evolution.</title>
        <authorList>
            <person name="Li X."/>
        </authorList>
    </citation>
    <scope>NUCLEOTIDE SEQUENCE [LARGE SCALE GENOMIC DNA]</scope>
    <source>
        <strain evidence="2">CL2024</strain>
        <tissue evidence="2">Fresh tender leaves</tissue>
    </source>
</reference>
<dbReference type="Proteomes" id="UP001634007">
    <property type="component" value="Unassembled WGS sequence"/>
</dbReference>
<proteinExistence type="predicted"/>
<dbReference type="EMBL" id="JBJKBG010000002">
    <property type="protein sequence ID" value="KAL3751077.1"/>
    <property type="molecule type" value="Genomic_DNA"/>
</dbReference>
<name>A0ABD3LI44_EUCGL</name>
<sequence length="132" mass="13908">MSPNGTTMFSTNKSTNPASGVPQNRPSAAFANQGTTSPNGSQAYDNNSLIYLNGTQGINDQPIYLRPNGGRASMAPVVPRNQGLRYGNPVYYGTNQGMIGAVTGTWGGCGGDERSMDLDGSEILNSYVGNYF</sequence>
<evidence type="ECO:0000313" key="3">
    <source>
        <dbReference type="Proteomes" id="UP001634007"/>
    </source>
</evidence>
<dbReference type="AlphaFoldDB" id="A0ABD3LI44"/>
<comment type="caution">
    <text evidence="2">The sequence shown here is derived from an EMBL/GenBank/DDBJ whole genome shotgun (WGS) entry which is preliminary data.</text>
</comment>
<evidence type="ECO:0000313" key="2">
    <source>
        <dbReference type="EMBL" id="KAL3751077.1"/>
    </source>
</evidence>
<gene>
    <name evidence="2" type="ORF">ACJRO7_011967</name>
</gene>
<evidence type="ECO:0000256" key="1">
    <source>
        <dbReference type="SAM" id="MobiDB-lite"/>
    </source>
</evidence>
<protein>
    <submittedName>
        <fullName evidence="2">Uncharacterized protein</fullName>
    </submittedName>
</protein>
<keyword evidence="3" id="KW-1185">Reference proteome</keyword>